<evidence type="ECO:0000313" key="7">
    <source>
        <dbReference type="Proteomes" id="UP000235347"/>
    </source>
</evidence>
<dbReference type="RefSeq" id="WP_102609155.1">
    <property type="nucleotide sequence ID" value="NZ_CADIKD010000011.1"/>
</dbReference>
<organism evidence="6 7">
    <name type="scientific">Trinickia soli</name>
    <dbReference type="NCBI Taxonomy" id="380675"/>
    <lineage>
        <taxon>Bacteria</taxon>
        <taxon>Pseudomonadati</taxon>
        <taxon>Pseudomonadota</taxon>
        <taxon>Betaproteobacteria</taxon>
        <taxon>Burkholderiales</taxon>
        <taxon>Burkholderiaceae</taxon>
        <taxon>Trinickia</taxon>
    </lineage>
</organism>
<evidence type="ECO:0000256" key="3">
    <source>
        <dbReference type="ARBA" id="ARBA00022692"/>
    </source>
</evidence>
<evidence type="ECO:0000256" key="4">
    <source>
        <dbReference type="ARBA" id="ARBA00022989"/>
    </source>
</evidence>
<dbReference type="GO" id="GO:0015221">
    <property type="term" value="F:lipopolysaccharide transmembrane transporter activity"/>
    <property type="evidence" value="ECO:0007669"/>
    <property type="project" value="InterPro"/>
</dbReference>
<protein>
    <submittedName>
        <fullName evidence="6">LPS export ABC transporter periplasmic protein LptC</fullName>
    </submittedName>
</protein>
<name>A0A2N7WBH2_9BURK</name>
<evidence type="ECO:0000256" key="5">
    <source>
        <dbReference type="ARBA" id="ARBA00023136"/>
    </source>
</evidence>
<dbReference type="PANTHER" id="PTHR37481:SF1">
    <property type="entry name" value="LIPOPOLYSACCHARIDE EXPORT SYSTEM PROTEIN LPTC"/>
    <property type="match status" value="1"/>
</dbReference>
<dbReference type="Pfam" id="PF06835">
    <property type="entry name" value="LptC"/>
    <property type="match status" value="1"/>
</dbReference>
<dbReference type="InterPro" id="IPR052363">
    <property type="entry name" value="LPS_export_LptC"/>
</dbReference>
<keyword evidence="3" id="KW-0812">Transmembrane</keyword>
<dbReference type="Gene3D" id="2.60.450.10">
    <property type="entry name" value="Lipopolysaccharide (LPS) transport protein A like domain"/>
    <property type="match status" value="1"/>
</dbReference>
<keyword evidence="2" id="KW-0997">Cell inner membrane</keyword>
<sequence>MNPSRFASLLSVIALAALAGGTYWLLQATRPPASHGDGGVKTHTPDYFADNFSISELDQSGATQYRLTAAKMVHYEDDENSDLTHPAVRAFQPGRPIITATGERGTVNGDASIVDLYDNARIVRAAGAGDPEMQADSVHFRVLVNDDVIETEKPVKLRRGLSIATASAMNYNNVTRVMQLSGNVRGAIAASDISGGGSANAGTK</sequence>
<evidence type="ECO:0000256" key="1">
    <source>
        <dbReference type="ARBA" id="ARBA00022475"/>
    </source>
</evidence>
<gene>
    <name evidence="6" type="primary">lptC</name>
    <name evidence="6" type="ORF">C0Z19_07210</name>
</gene>
<reference evidence="6 7" key="1">
    <citation type="submission" date="2018-01" db="EMBL/GenBank/DDBJ databases">
        <title>Whole genome analyses suggest that Burkholderia sensu lato contains two further novel genera in the rhizoxinica-symbiotica group Mycetohabitans gen. nov., and Trinickia gen. nov.: implications for the evolution of diazotrophy and nodulation in the Burkholderiaceae.</title>
        <authorList>
            <person name="Estrada-de los Santos P."/>
            <person name="Palmer M."/>
            <person name="Chavez-Ramirez B."/>
            <person name="Beukes C."/>
            <person name="Steenkamp E.T."/>
            <person name="Hirsch A.M."/>
            <person name="Manyaka P."/>
            <person name="Maluk M."/>
            <person name="Lafos M."/>
            <person name="Crook M."/>
            <person name="Gross E."/>
            <person name="Simon M.F."/>
            <person name="Bueno dos Reis Junior F."/>
            <person name="Poole P.S."/>
            <person name="Venter S.N."/>
            <person name="James E.K."/>
        </authorList>
    </citation>
    <scope>NUCLEOTIDE SEQUENCE [LARGE SCALE GENOMIC DNA]</scope>
    <source>
        <strain evidence="6 7">GP25-8</strain>
    </source>
</reference>
<dbReference type="Proteomes" id="UP000235347">
    <property type="component" value="Unassembled WGS sequence"/>
</dbReference>
<dbReference type="EMBL" id="PNYB01000004">
    <property type="protein sequence ID" value="PMS26766.1"/>
    <property type="molecule type" value="Genomic_DNA"/>
</dbReference>
<dbReference type="PANTHER" id="PTHR37481">
    <property type="entry name" value="LIPOPOLYSACCHARIDE EXPORT SYSTEM PROTEIN LPTC"/>
    <property type="match status" value="1"/>
</dbReference>
<keyword evidence="5" id="KW-0472">Membrane</keyword>
<dbReference type="GO" id="GO:0030288">
    <property type="term" value="C:outer membrane-bounded periplasmic space"/>
    <property type="evidence" value="ECO:0007669"/>
    <property type="project" value="TreeGrafter"/>
</dbReference>
<keyword evidence="4" id="KW-1133">Transmembrane helix</keyword>
<evidence type="ECO:0000313" key="6">
    <source>
        <dbReference type="EMBL" id="PMS26766.1"/>
    </source>
</evidence>
<dbReference type="AlphaFoldDB" id="A0A2N7WBH2"/>
<dbReference type="GO" id="GO:0005886">
    <property type="term" value="C:plasma membrane"/>
    <property type="evidence" value="ECO:0007669"/>
    <property type="project" value="InterPro"/>
</dbReference>
<keyword evidence="1" id="KW-1003">Cell membrane</keyword>
<dbReference type="InterPro" id="IPR026265">
    <property type="entry name" value="LptC"/>
</dbReference>
<keyword evidence="7" id="KW-1185">Reference proteome</keyword>
<accession>A0A2N7WBH2</accession>
<dbReference type="NCBIfam" id="TIGR04409">
    <property type="entry name" value="LptC_YrbK"/>
    <property type="match status" value="1"/>
</dbReference>
<comment type="caution">
    <text evidence="6">The sequence shown here is derived from an EMBL/GenBank/DDBJ whole genome shotgun (WGS) entry which is preliminary data.</text>
</comment>
<proteinExistence type="predicted"/>
<dbReference type="InterPro" id="IPR010664">
    <property type="entry name" value="LipoPS_assembly_LptC-rel"/>
</dbReference>
<evidence type="ECO:0000256" key="2">
    <source>
        <dbReference type="ARBA" id="ARBA00022519"/>
    </source>
</evidence>
<dbReference type="GO" id="GO:0017089">
    <property type="term" value="F:glycolipid transfer activity"/>
    <property type="evidence" value="ECO:0007669"/>
    <property type="project" value="TreeGrafter"/>
</dbReference>